<dbReference type="PROSITE" id="PS50261">
    <property type="entry name" value="G_PROTEIN_RECEP_F2_4"/>
    <property type="match status" value="1"/>
</dbReference>
<keyword evidence="4 5" id="KW-0472">Membrane</keyword>
<dbReference type="EMBL" id="JAIZAY010000024">
    <property type="protein sequence ID" value="KAJ8019397.1"/>
    <property type="molecule type" value="Genomic_DNA"/>
</dbReference>
<evidence type="ECO:0000256" key="1">
    <source>
        <dbReference type="ARBA" id="ARBA00004141"/>
    </source>
</evidence>
<comment type="caution">
    <text evidence="7">The sequence shown here is derived from an EMBL/GenBank/DDBJ whole genome shotgun (WGS) entry which is preliminary data.</text>
</comment>
<feature type="transmembrane region" description="Helical" evidence="5">
    <location>
        <begin position="106"/>
        <end position="130"/>
    </location>
</feature>
<evidence type="ECO:0000259" key="6">
    <source>
        <dbReference type="PROSITE" id="PS50261"/>
    </source>
</evidence>
<feature type="transmembrane region" description="Helical" evidence="5">
    <location>
        <begin position="136"/>
        <end position="154"/>
    </location>
</feature>
<dbReference type="AlphaFoldDB" id="A0A9Q1BCD2"/>
<dbReference type="InterPro" id="IPR053231">
    <property type="entry name" value="GPCR_LN-TM7"/>
</dbReference>
<keyword evidence="8" id="KW-1185">Reference proteome</keyword>
<evidence type="ECO:0000256" key="5">
    <source>
        <dbReference type="SAM" id="Phobius"/>
    </source>
</evidence>
<feature type="transmembrane region" description="Helical" evidence="5">
    <location>
        <begin position="186"/>
        <end position="209"/>
    </location>
</feature>
<organism evidence="7 8">
    <name type="scientific">Holothuria leucospilota</name>
    <name type="common">Black long sea cucumber</name>
    <name type="synonym">Mertensiothuria leucospilota</name>
    <dbReference type="NCBI Taxonomy" id="206669"/>
    <lineage>
        <taxon>Eukaryota</taxon>
        <taxon>Metazoa</taxon>
        <taxon>Echinodermata</taxon>
        <taxon>Eleutherozoa</taxon>
        <taxon>Echinozoa</taxon>
        <taxon>Holothuroidea</taxon>
        <taxon>Aspidochirotacea</taxon>
        <taxon>Aspidochirotida</taxon>
        <taxon>Holothuriidae</taxon>
        <taxon>Holothuria</taxon>
    </lineage>
</organism>
<sequence length="275" mass="31885">MDCFWGRVNPRLDDFCKPTDTSKGESKGSRSVNTFMLTYDKQNIIFKERDFDIAENLKEAFLCMSKLSPFAKLDQDILLPLFCTLSIISLTAVVIVHALFKELQNLYGFCLVGLSITLMIRLALLLLLYISNSRESFFVVQVVGHYLWLCVYSWEVVLTYQVHRTFTVDFVANRMNMMSTKRRAKYYALFAMGSPFPFVISGLIVHFTFDFSYYKYVFERNDLAMLFNFYLPLICLTLAGLGLLLNCLSNIRQARKKSAIRKGRMDFFFIALRVS</sequence>
<proteinExistence type="predicted"/>
<dbReference type="Proteomes" id="UP001152320">
    <property type="component" value="Unassembled WGS sequence"/>
</dbReference>
<accession>A0A9Q1BCD2</accession>
<evidence type="ECO:0000313" key="7">
    <source>
        <dbReference type="EMBL" id="KAJ8019397.1"/>
    </source>
</evidence>
<dbReference type="GO" id="GO:0004888">
    <property type="term" value="F:transmembrane signaling receptor activity"/>
    <property type="evidence" value="ECO:0007669"/>
    <property type="project" value="InterPro"/>
</dbReference>
<evidence type="ECO:0000256" key="3">
    <source>
        <dbReference type="ARBA" id="ARBA00022989"/>
    </source>
</evidence>
<name>A0A9Q1BCD2_HOLLE</name>
<reference evidence="7" key="1">
    <citation type="submission" date="2021-10" db="EMBL/GenBank/DDBJ databases">
        <title>Tropical sea cucumber genome reveals ecological adaptation and Cuvierian tubules defense mechanism.</title>
        <authorList>
            <person name="Chen T."/>
        </authorList>
    </citation>
    <scope>NUCLEOTIDE SEQUENCE</scope>
    <source>
        <strain evidence="7">Nanhai2018</strain>
        <tissue evidence="7">Muscle</tissue>
    </source>
</reference>
<dbReference type="GO" id="GO:0016020">
    <property type="term" value="C:membrane"/>
    <property type="evidence" value="ECO:0007669"/>
    <property type="project" value="UniProtKB-SubCell"/>
</dbReference>
<protein>
    <recommendedName>
        <fullName evidence="6">G-protein coupled receptors family 2 profile 2 domain-containing protein</fullName>
    </recommendedName>
</protein>
<keyword evidence="2 5" id="KW-0812">Transmembrane</keyword>
<dbReference type="PANTHER" id="PTHR45902:SF4">
    <property type="entry name" value="G-PROTEIN COUPLED RECEPTORS FAMILY 2 PROFILE 2 DOMAIN-CONTAINING PROTEIN"/>
    <property type="match status" value="1"/>
</dbReference>
<dbReference type="InterPro" id="IPR017981">
    <property type="entry name" value="GPCR_2-like_7TM"/>
</dbReference>
<comment type="subcellular location">
    <subcellularLocation>
        <location evidence="1">Membrane</location>
        <topology evidence="1">Multi-pass membrane protein</topology>
    </subcellularLocation>
</comment>
<evidence type="ECO:0000256" key="2">
    <source>
        <dbReference type="ARBA" id="ARBA00022692"/>
    </source>
</evidence>
<evidence type="ECO:0000313" key="8">
    <source>
        <dbReference type="Proteomes" id="UP001152320"/>
    </source>
</evidence>
<feature type="transmembrane region" description="Helical" evidence="5">
    <location>
        <begin position="229"/>
        <end position="248"/>
    </location>
</feature>
<evidence type="ECO:0000256" key="4">
    <source>
        <dbReference type="ARBA" id="ARBA00023136"/>
    </source>
</evidence>
<dbReference type="Gene3D" id="1.20.1070.10">
    <property type="entry name" value="Rhodopsin 7-helix transmembrane proteins"/>
    <property type="match status" value="1"/>
</dbReference>
<feature type="domain" description="G-protein coupled receptors family 2 profile 2" evidence="6">
    <location>
        <begin position="75"/>
        <end position="275"/>
    </location>
</feature>
<dbReference type="PANTHER" id="PTHR45902">
    <property type="entry name" value="LATROPHILIN RECEPTOR-LIKE PROTEIN A"/>
    <property type="match status" value="1"/>
</dbReference>
<dbReference type="GO" id="GO:0007166">
    <property type="term" value="P:cell surface receptor signaling pathway"/>
    <property type="evidence" value="ECO:0007669"/>
    <property type="project" value="InterPro"/>
</dbReference>
<feature type="transmembrane region" description="Helical" evidence="5">
    <location>
        <begin position="77"/>
        <end position="99"/>
    </location>
</feature>
<gene>
    <name evidence="7" type="ORF">HOLleu_42035</name>
</gene>
<keyword evidence="3 5" id="KW-1133">Transmembrane helix</keyword>